<sequence>MIENALKYLEALAPDTPRNIQYIEGIVAAGLAAIALTAGWYLSKYIGPKLRHLWEARAGYESELAGRRIRDMTRRATTFILCGIFLAAYPWHLIAQVVFSLTIAITVGLFANDLIRGVRMPDWLGTAIGLALFVTIGSGLVGGIAPIAEAMERVGFDLGSRRISLWWIVTGAMTAVMLFAVARALMKIVTHVIGNSQLDGAQKVLGQKLAIVAIFTGAFVLGLDILGIDLTALAVFSGAFGLAIGFGMQKTIGNLIAGIILLMDRSIKPGDVIAVGDTYGWVNKIGVRAVSVLTREGKEHLIPNEDLMTREVENWSYSSPNVRISIPVGVSYNTDMDQAIELMKQACVDVPRVLNHPKPVVWMLEFGDNSVNFEIRCWIKDPQSGVGNFKAAILKRVWDLFKEHDVEIPFPQRDVHIKSLPEGGIIKLEAGSKPTVSNPESTATK</sequence>
<evidence type="ECO:0000256" key="4">
    <source>
        <dbReference type="ARBA" id="ARBA00022692"/>
    </source>
</evidence>
<evidence type="ECO:0000259" key="8">
    <source>
        <dbReference type="Pfam" id="PF00924"/>
    </source>
</evidence>
<feature type="domain" description="Mechanosensitive ion channel MscS C-terminal" evidence="9">
    <location>
        <begin position="325"/>
        <end position="408"/>
    </location>
</feature>
<protein>
    <submittedName>
        <fullName evidence="10">Mechanosensitive ion channel</fullName>
    </submittedName>
</protein>
<keyword evidence="3" id="KW-1003">Cell membrane</keyword>
<comment type="similarity">
    <text evidence="2">Belongs to the MscS (TC 1.A.23) family.</text>
</comment>
<keyword evidence="4 7" id="KW-0812">Transmembrane</keyword>
<feature type="transmembrane region" description="Helical" evidence="7">
    <location>
        <begin position="234"/>
        <end position="262"/>
    </location>
</feature>
<feature type="transmembrane region" description="Helical" evidence="7">
    <location>
        <begin position="127"/>
        <end position="145"/>
    </location>
</feature>
<dbReference type="InterPro" id="IPR052702">
    <property type="entry name" value="MscS-like_channel"/>
</dbReference>
<keyword evidence="11" id="KW-1185">Reference proteome</keyword>
<dbReference type="Gene3D" id="2.30.30.60">
    <property type="match status" value="1"/>
</dbReference>
<feature type="transmembrane region" description="Helical" evidence="7">
    <location>
        <begin position="98"/>
        <end position="115"/>
    </location>
</feature>
<dbReference type="SUPFAM" id="SSF82861">
    <property type="entry name" value="Mechanosensitive channel protein MscS (YggB), transmembrane region"/>
    <property type="match status" value="1"/>
</dbReference>
<dbReference type="InterPro" id="IPR011014">
    <property type="entry name" value="MscS_channel_TM-2"/>
</dbReference>
<evidence type="ECO:0000256" key="5">
    <source>
        <dbReference type="ARBA" id="ARBA00022989"/>
    </source>
</evidence>
<feature type="transmembrane region" description="Helical" evidence="7">
    <location>
        <begin position="209"/>
        <end position="228"/>
    </location>
</feature>
<gene>
    <name evidence="10" type="ORF">HUO14_14955</name>
</gene>
<dbReference type="InterPro" id="IPR023408">
    <property type="entry name" value="MscS_beta-dom_sf"/>
</dbReference>
<evidence type="ECO:0000256" key="1">
    <source>
        <dbReference type="ARBA" id="ARBA00004651"/>
    </source>
</evidence>
<dbReference type="Proteomes" id="UP000652427">
    <property type="component" value="Unassembled WGS sequence"/>
</dbReference>
<accession>A0ABX2N637</accession>
<feature type="transmembrane region" description="Helical" evidence="7">
    <location>
        <begin position="165"/>
        <end position="189"/>
    </location>
</feature>
<keyword evidence="5 7" id="KW-1133">Transmembrane helix</keyword>
<feature type="transmembrane region" description="Helical" evidence="7">
    <location>
        <begin position="76"/>
        <end position="92"/>
    </location>
</feature>
<evidence type="ECO:0000256" key="6">
    <source>
        <dbReference type="ARBA" id="ARBA00023136"/>
    </source>
</evidence>
<feature type="domain" description="Mechanosensitive ion channel MscS" evidence="8">
    <location>
        <begin position="251"/>
        <end position="316"/>
    </location>
</feature>
<dbReference type="SUPFAM" id="SSF82689">
    <property type="entry name" value="Mechanosensitive channel protein MscS (YggB), C-terminal domain"/>
    <property type="match status" value="1"/>
</dbReference>
<evidence type="ECO:0000313" key="10">
    <source>
        <dbReference type="EMBL" id="NVD29196.1"/>
    </source>
</evidence>
<dbReference type="InterPro" id="IPR010920">
    <property type="entry name" value="LSM_dom_sf"/>
</dbReference>
<evidence type="ECO:0000256" key="3">
    <source>
        <dbReference type="ARBA" id="ARBA00022475"/>
    </source>
</evidence>
<evidence type="ECO:0000313" key="11">
    <source>
        <dbReference type="Proteomes" id="UP000652427"/>
    </source>
</evidence>
<dbReference type="Gene3D" id="1.10.287.1260">
    <property type="match status" value="1"/>
</dbReference>
<name>A0ABX2N637_9SPHN</name>
<organism evidence="10 11">
    <name type="scientific">Parasphingorhabdus flavimaris</name>
    <dbReference type="NCBI Taxonomy" id="266812"/>
    <lineage>
        <taxon>Bacteria</taxon>
        <taxon>Pseudomonadati</taxon>
        <taxon>Pseudomonadota</taxon>
        <taxon>Alphaproteobacteria</taxon>
        <taxon>Sphingomonadales</taxon>
        <taxon>Sphingomonadaceae</taxon>
        <taxon>Parasphingorhabdus</taxon>
    </lineage>
</organism>
<dbReference type="RefSeq" id="WP_176280651.1">
    <property type="nucleotide sequence ID" value="NZ_JABWMH010000005.1"/>
</dbReference>
<dbReference type="SUPFAM" id="SSF50182">
    <property type="entry name" value="Sm-like ribonucleoproteins"/>
    <property type="match status" value="1"/>
</dbReference>
<dbReference type="InterPro" id="IPR011066">
    <property type="entry name" value="MscS_channel_C_sf"/>
</dbReference>
<dbReference type="PANTHER" id="PTHR30347:SF1">
    <property type="entry name" value="MECHANOSENSITIVE CHANNEL MSCK"/>
    <property type="match status" value="1"/>
</dbReference>
<dbReference type="InterPro" id="IPR049278">
    <property type="entry name" value="MS_channel_C"/>
</dbReference>
<dbReference type="InterPro" id="IPR006685">
    <property type="entry name" value="MscS_channel_2nd"/>
</dbReference>
<dbReference type="Gene3D" id="3.30.70.100">
    <property type="match status" value="1"/>
</dbReference>
<keyword evidence="6 7" id="KW-0472">Membrane</keyword>
<dbReference type="PANTHER" id="PTHR30347">
    <property type="entry name" value="POTASSIUM CHANNEL RELATED"/>
    <property type="match status" value="1"/>
</dbReference>
<evidence type="ECO:0000256" key="7">
    <source>
        <dbReference type="SAM" id="Phobius"/>
    </source>
</evidence>
<comment type="subcellular location">
    <subcellularLocation>
        <location evidence="1">Cell membrane</location>
        <topology evidence="1">Multi-pass membrane protein</topology>
    </subcellularLocation>
</comment>
<dbReference type="Pfam" id="PF00924">
    <property type="entry name" value="MS_channel_2nd"/>
    <property type="match status" value="1"/>
</dbReference>
<evidence type="ECO:0000256" key="2">
    <source>
        <dbReference type="ARBA" id="ARBA00008017"/>
    </source>
</evidence>
<reference evidence="10 11" key="1">
    <citation type="submission" date="2020-06" db="EMBL/GenBank/DDBJ databases">
        <authorList>
            <person name="Kim S.-J."/>
            <person name="Park S.-J."/>
        </authorList>
    </citation>
    <scope>NUCLEOTIDE SEQUENCE [LARGE SCALE GENOMIC DNA]</scope>
    <source>
        <strain evidence="10 11">SW-151</strain>
    </source>
</reference>
<feature type="transmembrane region" description="Helical" evidence="7">
    <location>
        <begin position="20"/>
        <end position="42"/>
    </location>
</feature>
<dbReference type="Pfam" id="PF21082">
    <property type="entry name" value="MS_channel_3rd"/>
    <property type="match status" value="1"/>
</dbReference>
<dbReference type="EMBL" id="JABWMH010000005">
    <property type="protein sequence ID" value="NVD29196.1"/>
    <property type="molecule type" value="Genomic_DNA"/>
</dbReference>
<comment type="caution">
    <text evidence="10">The sequence shown here is derived from an EMBL/GenBank/DDBJ whole genome shotgun (WGS) entry which is preliminary data.</text>
</comment>
<evidence type="ECO:0000259" key="9">
    <source>
        <dbReference type="Pfam" id="PF21082"/>
    </source>
</evidence>
<proteinExistence type="inferred from homology"/>